<dbReference type="InterPro" id="IPR009081">
    <property type="entry name" value="PP-bd_ACP"/>
</dbReference>
<dbReference type="RefSeq" id="WP_407284835.1">
    <property type="nucleotide sequence ID" value="NZ_CP147982.1"/>
</dbReference>
<evidence type="ECO:0000256" key="1">
    <source>
        <dbReference type="SAM" id="MobiDB-lite"/>
    </source>
</evidence>
<dbReference type="InterPro" id="IPR036736">
    <property type="entry name" value="ACP-like_sf"/>
</dbReference>
<dbReference type="PROSITE" id="PS50075">
    <property type="entry name" value="CARRIER"/>
    <property type="match status" value="1"/>
</dbReference>
<sequence>MSELVSDPVSDVAADRVSDPTSAPGSDSGAYAEICAVLTETFGVEPDALRPSTTFQELDLDSLALLEFALVMGERLGVSGGDADLRPAMTLREASALVESLRSHSDHR</sequence>
<dbReference type="Gene3D" id="1.10.1200.10">
    <property type="entry name" value="ACP-like"/>
    <property type="match status" value="1"/>
</dbReference>
<name>A0ABZ2QEM7_9ACTN</name>
<reference evidence="3 4" key="1">
    <citation type="submission" date="2024-03" db="EMBL/GenBank/DDBJ databases">
        <title>The complete genome of Streptomyces sirii sp.nov.</title>
        <authorList>
            <person name="Zakalyukina Y.V."/>
            <person name="Belik A.R."/>
            <person name="Biryukov M.V."/>
            <person name="Baturina O.A."/>
            <person name="Kabilov M.R."/>
        </authorList>
    </citation>
    <scope>NUCLEOTIDE SEQUENCE [LARGE SCALE GENOMIC DNA]</scope>
    <source>
        <strain evidence="3 4">BP-8</strain>
    </source>
</reference>
<organism evidence="3 4">
    <name type="scientific">Streptomyces sirii</name>
    <dbReference type="NCBI Taxonomy" id="3127701"/>
    <lineage>
        <taxon>Bacteria</taxon>
        <taxon>Bacillati</taxon>
        <taxon>Actinomycetota</taxon>
        <taxon>Actinomycetes</taxon>
        <taxon>Kitasatosporales</taxon>
        <taxon>Streptomycetaceae</taxon>
        <taxon>Streptomyces</taxon>
    </lineage>
</organism>
<dbReference type="SUPFAM" id="SSF47336">
    <property type="entry name" value="ACP-like"/>
    <property type="match status" value="1"/>
</dbReference>
<evidence type="ECO:0000259" key="2">
    <source>
        <dbReference type="PROSITE" id="PS50075"/>
    </source>
</evidence>
<accession>A0ABZ2QEM7</accession>
<keyword evidence="4" id="KW-1185">Reference proteome</keyword>
<dbReference type="Proteomes" id="UP001626628">
    <property type="component" value="Chromosome"/>
</dbReference>
<gene>
    <name evidence="3" type="ORF">WAB15_00480</name>
</gene>
<evidence type="ECO:0000313" key="3">
    <source>
        <dbReference type="EMBL" id="WXK74588.1"/>
    </source>
</evidence>
<dbReference type="Pfam" id="PF00550">
    <property type="entry name" value="PP-binding"/>
    <property type="match status" value="1"/>
</dbReference>
<dbReference type="EMBL" id="CP147982">
    <property type="protein sequence ID" value="WXK74588.1"/>
    <property type="molecule type" value="Genomic_DNA"/>
</dbReference>
<feature type="region of interest" description="Disordered" evidence="1">
    <location>
        <begin position="1"/>
        <end position="29"/>
    </location>
</feature>
<protein>
    <submittedName>
        <fullName evidence="3">Acyl carrier protein</fullName>
    </submittedName>
</protein>
<feature type="domain" description="Carrier" evidence="2">
    <location>
        <begin position="28"/>
        <end position="102"/>
    </location>
</feature>
<evidence type="ECO:0000313" key="4">
    <source>
        <dbReference type="Proteomes" id="UP001626628"/>
    </source>
</evidence>
<proteinExistence type="predicted"/>